<feature type="chain" id="PRO_5002317687" description="Secreted protein" evidence="1">
    <location>
        <begin position="19"/>
        <end position="106"/>
    </location>
</feature>
<evidence type="ECO:0000256" key="1">
    <source>
        <dbReference type="SAM" id="SignalP"/>
    </source>
</evidence>
<dbReference type="Proteomes" id="UP000054007">
    <property type="component" value="Unassembled WGS sequence"/>
</dbReference>
<name>A0A0D7BUR6_9AGAR</name>
<dbReference type="AlphaFoldDB" id="A0A0D7BUR6"/>
<gene>
    <name evidence="2" type="ORF">CYLTODRAFT_154620</name>
</gene>
<dbReference type="EMBL" id="KN880433">
    <property type="protein sequence ID" value="KIY73924.1"/>
    <property type="molecule type" value="Genomic_DNA"/>
</dbReference>
<keyword evidence="3" id="KW-1185">Reference proteome</keyword>
<feature type="signal peptide" evidence="1">
    <location>
        <begin position="1"/>
        <end position="18"/>
    </location>
</feature>
<sequence length="106" mass="11683">MGVLVLGTRLCVVPTARADASCYGVGCVPSSLGVVCGTLMEWAEYPPILERCCVPSATTEWSVYRIPWTMFTETRCLPVNVLFPPPPTYALGEHPFVCKYLLTLIR</sequence>
<proteinExistence type="predicted"/>
<reference evidence="2 3" key="1">
    <citation type="journal article" date="2015" name="Fungal Genet. Biol.">
        <title>Evolution of novel wood decay mechanisms in Agaricales revealed by the genome sequences of Fistulina hepatica and Cylindrobasidium torrendii.</title>
        <authorList>
            <person name="Floudas D."/>
            <person name="Held B.W."/>
            <person name="Riley R."/>
            <person name="Nagy L.G."/>
            <person name="Koehler G."/>
            <person name="Ransdell A.S."/>
            <person name="Younus H."/>
            <person name="Chow J."/>
            <person name="Chiniquy J."/>
            <person name="Lipzen A."/>
            <person name="Tritt A."/>
            <person name="Sun H."/>
            <person name="Haridas S."/>
            <person name="LaButti K."/>
            <person name="Ohm R.A."/>
            <person name="Kues U."/>
            <person name="Blanchette R.A."/>
            <person name="Grigoriev I.V."/>
            <person name="Minto R.E."/>
            <person name="Hibbett D.S."/>
        </authorList>
    </citation>
    <scope>NUCLEOTIDE SEQUENCE [LARGE SCALE GENOMIC DNA]</scope>
    <source>
        <strain evidence="2 3">FP15055 ss-10</strain>
    </source>
</reference>
<protein>
    <recommendedName>
        <fullName evidence="4">Secreted protein</fullName>
    </recommendedName>
</protein>
<organism evidence="2 3">
    <name type="scientific">Cylindrobasidium torrendii FP15055 ss-10</name>
    <dbReference type="NCBI Taxonomy" id="1314674"/>
    <lineage>
        <taxon>Eukaryota</taxon>
        <taxon>Fungi</taxon>
        <taxon>Dikarya</taxon>
        <taxon>Basidiomycota</taxon>
        <taxon>Agaricomycotina</taxon>
        <taxon>Agaricomycetes</taxon>
        <taxon>Agaricomycetidae</taxon>
        <taxon>Agaricales</taxon>
        <taxon>Marasmiineae</taxon>
        <taxon>Physalacriaceae</taxon>
        <taxon>Cylindrobasidium</taxon>
    </lineage>
</organism>
<keyword evidence="1" id="KW-0732">Signal</keyword>
<evidence type="ECO:0008006" key="4">
    <source>
        <dbReference type="Google" id="ProtNLM"/>
    </source>
</evidence>
<evidence type="ECO:0000313" key="2">
    <source>
        <dbReference type="EMBL" id="KIY73924.1"/>
    </source>
</evidence>
<evidence type="ECO:0000313" key="3">
    <source>
        <dbReference type="Proteomes" id="UP000054007"/>
    </source>
</evidence>
<accession>A0A0D7BUR6</accession>